<feature type="domain" description="Ig-like" evidence="16">
    <location>
        <begin position="26"/>
        <end position="135"/>
    </location>
</feature>
<evidence type="ECO:0000313" key="17">
    <source>
        <dbReference type="Ensembl" id="ENSLLEP00000039192.1"/>
    </source>
</evidence>
<feature type="region of interest" description="Disordered" evidence="14">
    <location>
        <begin position="793"/>
        <end position="815"/>
    </location>
</feature>
<feature type="domain" description="Ig-like" evidence="16">
    <location>
        <begin position="331"/>
        <end position="412"/>
    </location>
</feature>
<sequence length="845" mass="95433">MDTLLHQFTMVGGLLVLFGLVNSHYPSIIFPKEIATWNDSCIKIPCEVKSYQSQYTYVWFQNPEYNKLLGEFEGRVAYNSSIGGTVDTSFKNRVESLDLQRCSILIKNLQHEDAGLYQVRLWPKDENNKKEKWLSPQHLNLTVADYGPSFKIDPAALRTREGQQVTLICSLNYNCPDNGLQLSWTGNMKNKQESSNTVDLEKTNTLSFTASWEDHNETFRCLLSRNSMEQETRSMVLNVEYAPKGVQISPNNSTFTIVKGEELTLQCLVKSSNPSIGTFTWYETSNWKVKEVQKQNQNYTVTKSGKYQCEAENNIGKVMSTEVTVQVQYAPESVKISIESGEITEGKSVRLKCTASASPPVSSYRWYKNGVTVDGQTHQLYYRTLTEYDSGSYECEAQNHLGSKRSSPLELNVKYGPKYPEILLDPEGNTFIEGKEVTVHCTVNRSNPSVSNIKWYQNDKLLSSSSSWSLSLKLTPEQSGNYKCQAENEVGSAVSNVVSIKVRYPPKEVRVEVVGRAPVEEGQELTVKCTASESEPRVKDHQWYKNEKLFKTDSNIITFKNIKWTDSGDYSCEAKHDIGNVKSQVMKINVLYAPRNISISIVPSESVTEYSLVKMTCNMKSNPKPEYFSWYKNNAELEVYDQTLSLANIKLDGEGKYQCSVTNNVGKGQSDTVYIRVLYSTYSIIKYVAGGVGLFLLLLVIIILSIRFKIWTKFKRPATDDVSDSSFFVLKKSHSDSPEGAERQCPSVCMAGDLMDYASIQPASPDEGNYQVPRKLVKCQEAGDIYSTVKKPRHASVPNEYENVQSSVNPDESKEELHYSTITNLAKKDTVRHVVLGVEYAMLRH</sequence>
<proteinExistence type="predicted"/>
<keyword evidence="9" id="KW-0393">Immunoglobulin domain</keyword>
<comment type="subcellular location">
    <subcellularLocation>
        <location evidence="1">Cell membrane</location>
        <topology evidence="1">Single-pass type I membrane protein</topology>
    </subcellularLocation>
</comment>
<evidence type="ECO:0000256" key="12">
    <source>
        <dbReference type="ARBA" id="ARBA00045430"/>
    </source>
</evidence>
<dbReference type="GO" id="GO:0050859">
    <property type="term" value="P:negative regulation of B cell receptor signaling pathway"/>
    <property type="evidence" value="ECO:0007669"/>
    <property type="project" value="TreeGrafter"/>
</dbReference>
<feature type="domain" description="Ig-like" evidence="16">
    <location>
        <begin position="506"/>
        <end position="589"/>
    </location>
</feature>
<dbReference type="Pfam" id="PF13895">
    <property type="entry name" value="Ig_2"/>
    <property type="match status" value="5"/>
</dbReference>
<keyword evidence="18" id="KW-1185">Reference proteome</keyword>
<dbReference type="GO" id="GO:0007155">
    <property type="term" value="P:cell adhesion"/>
    <property type="evidence" value="ECO:0007669"/>
    <property type="project" value="UniProtKB-KW"/>
</dbReference>
<evidence type="ECO:0000256" key="9">
    <source>
        <dbReference type="ARBA" id="ARBA00023319"/>
    </source>
</evidence>
<evidence type="ECO:0000256" key="11">
    <source>
        <dbReference type="ARBA" id="ARBA00041781"/>
    </source>
</evidence>
<accession>A0A8C5WHR1</accession>
<dbReference type="InterPro" id="IPR003599">
    <property type="entry name" value="Ig_sub"/>
</dbReference>
<keyword evidence="2" id="KW-1003">Cell membrane</keyword>
<dbReference type="InterPro" id="IPR013783">
    <property type="entry name" value="Ig-like_fold"/>
</dbReference>
<dbReference type="InterPro" id="IPR007110">
    <property type="entry name" value="Ig-like_dom"/>
</dbReference>
<dbReference type="FunFam" id="2.60.40.10:FF:000357">
    <property type="entry name" value="Fc receptor like 1"/>
    <property type="match status" value="1"/>
</dbReference>
<dbReference type="InterPro" id="IPR056386">
    <property type="entry name" value="Ig_CD22"/>
</dbReference>
<dbReference type="GO" id="GO:0005769">
    <property type="term" value="C:early endosome"/>
    <property type="evidence" value="ECO:0007669"/>
    <property type="project" value="TreeGrafter"/>
</dbReference>
<dbReference type="InterPro" id="IPR003598">
    <property type="entry name" value="Ig_sub2"/>
</dbReference>
<reference evidence="17" key="2">
    <citation type="submission" date="2025-09" db="UniProtKB">
        <authorList>
            <consortium name="Ensembl"/>
        </authorList>
    </citation>
    <scope>IDENTIFICATION</scope>
</reference>
<dbReference type="GO" id="GO:0055037">
    <property type="term" value="C:recycling endosome"/>
    <property type="evidence" value="ECO:0007669"/>
    <property type="project" value="TreeGrafter"/>
</dbReference>
<dbReference type="GO" id="GO:0070062">
    <property type="term" value="C:extracellular exosome"/>
    <property type="evidence" value="ECO:0007669"/>
    <property type="project" value="TreeGrafter"/>
</dbReference>
<dbReference type="GeneTree" id="ENSGT01150000286924"/>
<dbReference type="PANTHER" id="PTHR46958:SF1">
    <property type="entry name" value="B-CELL RECEPTOR CD22"/>
    <property type="match status" value="1"/>
</dbReference>
<dbReference type="GO" id="GO:0042609">
    <property type="term" value="F:CD4 receptor binding"/>
    <property type="evidence" value="ECO:0007669"/>
    <property type="project" value="TreeGrafter"/>
</dbReference>
<dbReference type="Proteomes" id="UP000694569">
    <property type="component" value="Unplaced"/>
</dbReference>
<organism evidence="17 18">
    <name type="scientific">Leptobrachium leishanense</name>
    <name type="common">Leishan spiny toad</name>
    <dbReference type="NCBI Taxonomy" id="445787"/>
    <lineage>
        <taxon>Eukaryota</taxon>
        <taxon>Metazoa</taxon>
        <taxon>Chordata</taxon>
        <taxon>Craniata</taxon>
        <taxon>Vertebrata</taxon>
        <taxon>Euteleostomi</taxon>
        <taxon>Amphibia</taxon>
        <taxon>Batrachia</taxon>
        <taxon>Anura</taxon>
        <taxon>Pelobatoidea</taxon>
        <taxon>Megophryidae</taxon>
        <taxon>Leptobrachium</taxon>
    </lineage>
</organism>
<dbReference type="Ensembl" id="ENSLLET00000040761.1">
    <property type="protein sequence ID" value="ENSLLEP00000039192.1"/>
    <property type="gene ID" value="ENSLLEG00000024892.1"/>
</dbReference>
<evidence type="ECO:0000256" key="1">
    <source>
        <dbReference type="ARBA" id="ARBA00004251"/>
    </source>
</evidence>
<comment type="subunit">
    <text evidence="13">Predominantly monomer of isoform CD22-beta. Also found as heterodimer of isoform CD22-beta and a shorter isoform. Interacts with PTPN6/SHP-1, LYN, SYK, PIK3R1/PIK3R2 and PLCG1 upon phosphorylation. Interacts with GRB2, INPP5D and SHC1 upon phosphorylation. May form a complex with INPP5D/SHIP, GRB2 and SHC1.</text>
</comment>
<protein>
    <recommendedName>
        <fullName evidence="10">B-cell receptor CD22</fullName>
    </recommendedName>
    <alternativeName>
        <fullName evidence="11">Sialic acid-binding Ig-like lectin 2</fullName>
    </alternativeName>
</protein>
<dbReference type="SUPFAM" id="SSF48726">
    <property type="entry name" value="Immunoglobulin"/>
    <property type="match status" value="7"/>
</dbReference>
<keyword evidence="4" id="KW-0677">Repeat</keyword>
<evidence type="ECO:0000256" key="4">
    <source>
        <dbReference type="ARBA" id="ARBA00022737"/>
    </source>
</evidence>
<keyword evidence="7" id="KW-1015">Disulfide bond</keyword>
<dbReference type="Gene3D" id="2.60.40.10">
    <property type="entry name" value="Immunoglobulins"/>
    <property type="match status" value="7"/>
</dbReference>
<evidence type="ECO:0000256" key="2">
    <source>
        <dbReference type="ARBA" id="ARBA00022475"/>
    </source>
</evidence>
<dbReference type="PROSITE" id="PS50835">
    <property type="entry name" value="IG_LIKE"/>
    <property type="match status" value="7"/>
</dbReference>
<comment type="function">
    <text evidence="12">Most highly expressed siglec (sialic acid-binding immunoglobulin-like lectin) on B-cells that plays a role in various aspects of B-cell biology including differentiation, antigen presentation, and trafficking to bone marrow. Binds to alpha 2,6-linked sialic acid residues of surface molecules such as CD22 itself, CD45 and IgM in a cis configuration. Can also bind to ligands on other cells as an adhesion molecule in a trans configuration. Acts as an inhibitory coreceptor on the surface of B-cells and inhibits B-cell receptor induced signaling, characterized by inhibition of the calcium mobilization and cellular activation. Mechanistically, the immunoreceptor tyrosine-based inhibitory motif domain is phosphorylated by the Src kinase LYN, which in turn leads to the recruitment of the protein tyrosine phosphatase 1/PTPN6, leading to the negative regulation of BCR signaling. If this negative signaling from is of sufficient strength, apoptosis of the B-cell can be induced.</text>
</comment>
<dbReference type="GO" id="GO:0030888">
    <property type="term" value="P:regulation of B cell proliferation"/>
    <property type="evidence" value="ECO:0007669"/>
    <property type="project" value="TreeGrafter"/>
</dbReference>
<reference evidence="17" key="1">
    <citation type="submission" date="2025-08" db="UniProtKB">
        <authorList>
            <consortium name="Ensembl"/>
        </authorList>
    </citation>
    <scope>IDENTIFICATION</scope>
</reference>
<dbReference type="SMART" id="SM00408">
    <property type="entry name" value="IGc2"/>
    <property type="match status" value="5"/>
</dbReference>
<keyword evidence="15" id="KW-0812">Transmembrane</keyword>
<dbReference type="OrthoDB" id="6250964at2759"/>
<evidence type="ECO:0000256" key="15">
    <source>
        <dbReference type="SAM" id="Phobius"/>
    </source>
</evidence>
<dbReference type="AlphaFoldDB" id="A0A8C5WHR1"/>
<keyword evidence="6 15" id="KW-0472">Membrane</keyword>
<feature type="transmembrane region" description="Helical" evidence="15">
    <location>
        <begin position="684"/>
        <end position="706"/>
    </location>
</feature>
<evidence type="ECO:0000259" key="16">
    <source>
        <dbReference type="PROSITE" id="PS50835"/>
    </source>
</evidence>
<evidence type="ECO:0000256" key="3">
    <source>
        <dbReference type="ARBA" id="ARBA00022729"/>
    </source>
</evidence>
<dbReference type="GO" id="GO:0033691">
    <property type="term" value="F:sialic acid binding"/>
    <property type="evidence" value="ECO:0007669"/>
    <property type="project" value="TreeGrafter"/>
</dbReference>
<dbReference type="GO" id="GO:0009897">
    <property type="term" value="C:external side of plasma membrane"/>
    <property type="evidence" value="ECO:0007669"/>
    <property type="project" value="TreeGrafter"/>
</dbReference>
<evidence type="ECO:0000256" key="5">
    <source>
        <dbReference type="ARBA" id="ARBA00022889"/>
    </source>
</evidence>
<dbReference type="PANTHER" id="PTHR46958">
    <property type="entry name" value="B-CELL RECEPTOR CD22"/>
    <property type="match status" value="1"/>
</dbReference>
<dbReference type="SMART" id="SM00409">
    <property type="entry name" value="IG"/>
    <property type="match status" value="7"/>
</dbReference>
<feature type="domain" description="Ig-like" evidence="16">
    <location>
        <begin position="148"/>
        <end position="238"/>
    </location>
</feature>
<evidence type="ECO:0000256" key="6">
    <source>
        <dbReference type="ARBA" id="ARBA00023136"/>
    </source>
</evidence>
<evidence type="ECO:0000256" key="14">
    <source>
        <dbReference type="SAM" id="MobiDB-lite"/>
    </source>
</evidence>
<evidence type="ECO:0000256" key="8">
    <source>
        <dbReference type="ARBA" id="ARBA00023180"/>
    </source>
</evidence>
<keyword evidence="3" id="KW-0732">Signal</keyword>
<evidence type="ECO:0000256" key="13">
    <source>
        <dbReference type="ARBA" id="ARBA00046458"/>
    </source>
</evidence>
<evidence type="ECO:0000313" key="18">
    <source>
        <dbReference type="Proteomes" id="UP000694569"/>
    </source>
</evidence>
<evidence type="ECO:0000256" key="7">
    <source>
        <dbReference type="ARBA" id="ARBA00023157"/>
    </source>
</evidence>
<keyword evidence="15" id="KW-1133">Transmembrane helix</keyword>
<dbReference type="GO" id="GO:0042113">
    <property type="term" value="P:B cell activation"/>
    <property type="evidence" value="ECO:0007669"/>
    <property type="project" value="TreeGrafter"/>
</dbReference>
<dbReference type="GO" id="GO:0019903">
    <property type="term" value="F:protein phosphatase binding"/>
    <property type="evidence" value="ECO:0007669"/>
    <property type="project" value="TreeGrafter"/>
</dbReference>
<evidence type="ECO:0000256" key="10">
    <source>
        <dbReference type="ARBA" id="ARBA00040106"/>
    </source>
</evidence>
<keyword evidence="8" id="KW-0325">Glycoprotein</keyword>
<feature type="domain" description="Ig-like" evidence="16">
    <location>
        <begin position="594"/>
        <end position="676"/>
    </location>
</feature>
<name>A0A8C5WHR1_9ANUR</name>
<feature type="domain" description="Ig-like" evidence="16">
    <location>
        <begin position="420"/>
        <end position="499"/>
    </location>
</feature>
<keyword evidence="5" id="KW-0130">Cell adhesion</keyword>
<feature type="domain" description="Ig-like" evidence="16">
    <location>
        <begin position="243"/>
        <end position="326"/>
    </location>
</feature>
<dbReference type="InterPro" id="IPR036179">
    <property type="entry name" value="Ig-like_dom_sf"/>
</dbReference>
<dbReference type="Pfam" id="PF24518">
    <property type="entry name" value="Ig_CD22"/>
    <property type="match status" value="1"/>
</dbReference>